<evidence type="ECO:0000256" key="3">
    <source>
        <dbReference type="ARBA" id="ARBA00022801"/>
    </source>
</evidence>
<dbReference type="GO" id="GO:0006508">
    <property type="term" value="P:proteolysis"/>
    <property type="evidence" value="ECO:0007669"/>
    <property type="project" value="UniProtKB-KW"/>
</dbReference>
<evidence type="ECO:0000256" key="4">
    <source>
        <dbReference type="ARBA" id="ARBA00022807"/>
    </source>
</evidence>
<evidence type="ECO:0000256" key="5">
    <source>
        <dbReference type="SAM" id="Coils"/>
    </source>
</evidence>
<dbReference type="InterPro" id="IPR000064">
    <property type="entry name" value="NLP_P60_dom"/>
</dbReference>
<comment type="similarity">
    <text evidence="1">Belongs to the peptidase C40 family.</text>
</comment>
<feature type="compositionally biased region" description="Basic and acidic residues" evidence="6">
    <location>
        <begin position="147"/>
        <end position="161"/>
    </location>
</feature>
<dbReference type="Gene3D" id="3.90.1720.10">
    <property type="entry name" value="endopeptidase domain like (from Nostoc punctiforme)"/>
    <property type="match status" value="1"/>
</dbReference>
<evidence type="ECO:0000313" key="9">
    <source>
        <dbReference type="Proteomes" id="UP000475214"/>
    </source>
</evidence>
<dbReference type="Gene3D" id="6.10.250.3150">
    <property type="match status" value="1"/>
</dbReference>
<evidence type="ECO:0000256" key="2">
    <source>
        <dbReference type="ARBA" id="ARBA00022670"/>
    </source>
</evidence>
<dbReference type="Pfam" id="PF00877">
    <property type="entry name" value="NLPC_P60"/>
    <property type="match status" value="1"/>
</dbReference>
<dbReference type="SUPFAM" id="SSF54001">
    <property type="entry name" value="Cysteine proteinases"/>
    <property type="match status" value="1"/>
</dbReference>
<keyword evidence="2" id="KW-0645">Protease</keyword>
<reference evidence="8 9" key="1">
    <citation type="submission" date="2020-02" db="EMBL/GenBank/DDBJ databases">
        <authorList>
            <person name="Li X.-J."/>
            <person name="Han X.-M."/>
        </authorList>
    </citation>
    <scope>NUCLEOTIDE SEQUENCE [LARGE SCALE GENOMIC DNA]</scope>
    <source>
        <strain evidence="8 9">CCTCC AB 2017055</strain>
    </source>
</reference>
<feature type="compositionally biased region" description="Basic and acidic residues" evidence="6">
    <location>
        <begin position="173"/>
        <end position="202"/>
    </location>
</feature>
<proteinExistence type="inferred from homology"/>
<evidence type="ECO:0000256" key="1">
    <source>
        <dbReference type="ARBA" id="ARBA00007074"/>
    </source>
</evidence>
<dbReference type="PANTHER" id="PTHR47359">
    <property type="entry name" value="PEPTIDOGLYCAN DL-ENDOPEPTIDASE CWLO"/>
    <property type="match status" value="1"/>
</dbReference>
<evidence type="ECO:0000313" key="8">
    <source>
        <dbReference type="EMBL" id="NEE01795.1"/>
    </source>
</evidence>
<feature type="coiled-coil region" evidence="5">
    <location>
        <begin position="15"/>
        <end position="70"/>
    </location>
</feature>
<accession>A0A6L9S8N4</accession>
<evidence type="ECO:0000259" key="7">
    <source>
        <dbReference type="PROSITE" id="PS51935"/>
    </source>
</evidence>
<dbReference type="GO" id="GO:0008234">
    <property type="term" value="F:cysteine-type peptidase activity"/>
    <property type="evidence" value="ECO:0007669"/>
    <property type="project" value="UniProtKB-KW"/>
</dbReference>
<dbReference type="PROSITE" id="PS51935">
    <property type="entry name" value="NLPC_P60"/>
    <property type="match status" value="1"/>
</dbReference>
<dbReference type="EMBL" id="JAAGOA010000011">
    <property type="protein sequence ID" value="NEE01795.1"/>
    <property type="molecule type" value="Genomic_DNA"/>
</dbReference>
<dbReference type="InterPro" id="IPR038765">
    <property type="entry name" value="Papain-like_cys_pep_sf"/>
</dbReference>
<keyword evidence="4" id="KW-0788">Thiol protease</keyword>
<feature type="compositionally biased region" description="Acidic residues" evidence="6">
    <location>
        <begin position="203"/>
        <end position="212"/>
    </location>
</feature>
<comment type="caution">
    <text evidence="8">The sequence shown here is derived from an EMBL/GenBank/DDBJ whole genome shotgun (WGS) entry which is preliminary data.</text>
</comment>
<sequence length="332" mass="36515">MSLTQVGHADPEPTLDDIREKVDELHHEAEVATEEYHQAGEELEDVQRRLERAENAIAKQEDKLEDALAGMAGWVAATYQTGGIDPTVRMLLADDPVAYLDQASVLDAYTRQQASQITTVEHEARALDQAKLLAEEERDRARAIEEELEETKASIEEKLSESEEILAELEEEERQRLEEERRRQEEEEARRRAAEDESRGEDRDDGSDDETDPPPVSGDAGAVVQFALAQVGDMYQWGASGPDLWDCSGLTSVAWAQAGVSLPRSSASQINVGTRVSKSQLQPGDLVFYYSPISHVAIYIGNGQIVHATHPGSPVSVDPVDLMPFAGASRPG</sequence>
<keyword evidence="3" id="KW-0378">Hydrolase</keyword>
<dbReference type="InterPro" id="IPR051794">
    <property type="entry name" value="PG_Endopeptidase_C40"/>
</dbReference>
<keyword evidence="5" id="KW-0175">Coiled coil</keyword>
<keyword evidence="9" id="KW-1185">Reference proteome</keyword>
<organism evidence="8 9">
    <name type="scientific">Phytoactinopolyspora halotolerans</name>
    <dbReference type="NCBI Taxonomy" id="1981512"/>
    <lineage>
        <taxon>Bacteria</taxon>
        <taxon>Bacillati</taxon>
        <taxon>Actinomycetota</taxon>
        <taxon>Actinomycetes</taxon>
        <taxon>Jiangellales</taxon>
        <taxon>Jiangellaceae</taxon>
        <taxon>Phytoactinopolyspora</taxon>
    </lineage>
</organism>
<feature type="domain" description="NlpC/P60" evidence="7">
    <location>
        <begin position="217"/>
        <end position="332"/>
    </location>
</feature>
<dbReference type="AlphaFoldDB" id="A0A6L9S8N4"/>
<feature type="region of interest" description="Disordered" evidence="6">
    <location>
        <begin position="147"/>
        <end position="219"/>
    </location>
</feature>
<feature type="compositionally biased region" description="Acidic residues" evidence="6">
    <location>
        <begin position="162"/>
        <end position="172"/>
    </location>
</feature>
<evidence type="ECO:0000256" key="6">
    <source>
        <dbReference type="SAM" id="MobiDB-lite"/>
    </source>
</evidence>
<dbReference type="Proteomes" id="UP000475214">
    <property type="component" value="Unassembled WGS sequence"/>
</dbReference>
<name>A0A6L9S8N4_9ACTN</name>
<dbReference type="PANTHER" id="PTHR47359:SF3">
    <property type="entry name" value="NLP_P60 DOMAIN-CONTAINING PROTEIN-RELATED"/>
    <property type="match status" value="1"/>
</dbReference>
<gene>
    <name evidence="8" type="ORF">G1H10_16600</name>
</gene>
<protein>
    <recommendedName>
        <fullName evidence="7">NlpC/P60 domain-containing protein</fullName>
    </recommendedName>
</protein>